<keyword evidence="1" id="KW-0472">Membrane</keyword>
<proteinExistence type="predicted"/>
<evidence type="ECO:0000313" key="3">
    <source>
        <dbReference type="Proteomes" id="UP001154282"/>
    </source>
</evidence>
<dbReference type="EMBL" id="CAMGYJ010000005">
    <property type="protein sequence ID" value="CAI0418266.1"/>
    <property type="molecule type" value="Genomic_DNA"/>
</dbReference>
<feature type="transmembrane region" description="Helical" evidence="1">
    <location>
        <begin position="20"/>
        <end position="42"/>
    </location>
</feature>
<evidence type="ECO:0000256" key="1">
    <source>
        <dbReference type="SAM" id="Phobius"/>
    </source>
</evidence>
<comment type="caution">
    <text evidence="2">The sequence shown here is derived from an EMBL/GenBank/DDBJ whole genome shotgun (WGS) entry which is preliminary data.</text>
</comment>
<protein>
    <submittedName>
        <fullName evidence="2">Uncharacterized protein</fullName>
    </submittedName>
</protein>
<keyword evidence="1" id="KW-0812">Transmembrane</keyword>
<evidence type="ECO:0000313" key="2">
    <source>
        <dbReference type="EMBL" id="CAI0418266.1"/>
    </source>
</evidence>
<dbReference type="Proteomes" id="UP001154282">
    <property type="component" value="Unassembled WGS sequence"/>
</dbReference>
<keyword evidence="3" id="KW-1185">Reference proteome</keyword>
<keyword evidence="1" id="KW-1133">Transmembrane helix</keyword>
<gene>
    <name evidence="2" type="ORF">LITE_LOCUS17603</name>
</gene>
<accession>A0AAV0K862</accession>
<sequence>MPATNRSLPTSYWVYDLDCVLPCLLSCTLGHCVVLLGCKWFVRVLSKEADRNNARCRHIFNASKRSFIPASFSRSDLVHD</sequence>
<dbReference type="AlphaFoldDB" id="A0AAV0K862"/>
<reference evidence="2" key="1">
    <citation type="submission" date="2022-08" db="EMBL/GenBank/DDBJ databases">
        <authorList>
            <person name="Gutierrez-Valencia J."/>
        </authorList>
    </citation>
    <scope>NUCLEOTIDE SEQUENCE</scope>
</reference>
<name>A0AAV0K862_9ROSI</name>
<organism evidence="2 3">
    <name type="scientific">Linum tenue</name>
    <dbReference type="NCBI Taxonomy" id="586396"/>
    <lineage>
        <taxon>Eukaryota</taxon>
        <taxon>Viridiplantae</taxon>
        <taxon>Streptophyta</taxon>
        <taxon>Embryophyta</taxon>
        <taxon>Tracheophyta</taxon>
        <taxon>Spermatophyta</taxon>
        <taxon>Magnoliopsida</taxon>
        <taxon>eudicotyledons</taxon>
        <taxon>Gunneridae</taxon>
        <taxon>Pentapetalae</taxon>
        <taxon>rosids</taxon>
        <taxon>fabids</taxon>
        <taxon>Malpighiales</taxon>
        <taxon>Linaceae</taxon>
        <taxon>Linum</taxon>
    </lineage>
</organism>